<dbReference type="OrthoDB" id="244097at2759"/>
<dbReference type="PANTHER" id="PTHR13420:SF7">
    <property type="entry name" value="UPF0235 PROTEIN C15ORF40"/>
    <property type="match status" value="1"/>
</dbReference>
<dbReference type="SMART" id="SM01152">
    <property type="entry name" value="DUF167"/>
    <property type="match status" value="1"/>
</dbReference>
<organism evidence="2 3">
    <name type="scientific">Trypanosoma rangeli SC58</name>
    <dbReference type="NCBI Taxonomy" id="429131"/>
    <lineage>
        <taxon>Eukaryota</taxon>
        <taxon>Discoba</taxon>
        <taxon>Euglenozoa</taxon>
        <taxon>Kinetoplastea</taxon>
        <taxon>Metakinetoplastina</taxon>
        <taxon>Trypanosomatida</taxon>
        <taxon>Trypanosomatidae</taxon>
        <taxon>Trypanosoma</taxon>
        <taxon>Herpetosoma</taxon>
    </lineage>
</organism>
<dbReference type="SUPFAM" id="SSF69786">
    <property type="entry name" value="YggU-like"/>
    <property type="match status" value="1"/>
</dbReference>
<proteinExistence type="inferred from homology"/>
<dbReference type="InterPro" id="IPR003746">
    <property type="entry name" value="DUF167"/>
</dbReference>
<gene>
    <name evidence="2" type="ORF">TRSC58_01690</name>
</gene>
<sequence>MKASSFISQLRPGWFHLTVHAKPGARNSSLASPPDVTDAALEVRIGAPPAEGKANVELIDFMQMILEQELTRLRTVQQHTPKKGNVATMNYLHEDLSKRVQKKMNIKAKKRNSNAKTECPLELPDKVRVSIVGGATARHKTLEVAFPGTEEELISALTSAFMS</sequence>
<dbReference type="GO" id="GO:0005737">
    <property type="term" value="C:cytoplasm"/>
    <property type="evidence" value="ECO:0007669"/>
    <property type="project" value="TreeGrafter"/>
</dbReference>
<comment type="similarity">
    <text evidence="1">Belongs to the UPF0235 family.</text>
</comment>
<comment type="caution">
    <text evidence="2">The sequence shown here is derived from an EMBL/GenBank/DDBJ whole genome shotgun (WGS) entry which is preliminary data.</text>
</comment>
<evidence type="ECO:0000313" key="3">
    <source>
        <dbReference type="Proteomes" id="UP000031737"/>
    </source>
</evidence>
<protein>
    <submittedName>
        <fullName evidence="2">Uncharacterized protein</fullName>
    </submittedName>
</protein>
<evidence type="ECO:0000256" key="1">
    <source>
        <dbReference type="ARBA" id="ARBA00010364"/>
    </source>
</evidence>
<keyword evidence="3" id="KW-1185">Reference proteome</keyword>
<dbReference type="PANTHER" id="PTHR13420">
    <property type="entry name" value="UPF0235 PROTEIN C15ORF40"/>
    <property type="match status" value="1"/>
</dbReference>
<evidence type="ECO:0000313" key="2">
    <source>
        <dbReference type="EMBL" id="ESL10576.1"/>
    </source>
</evidence>
<dbReference type="Proteomes" id="UP000031737">
    <property type="component" value="Unassembled WGS sequence"/>
</dbReference>
<dbReference type="Gene3D" id="3.30.1200.10">
    <property type="entry name" value="YggU-like"/>
    <property type="match status" value="1"/>
</dbReference>
<dbReference type="VEuPathDB" id="TriTrypDB:TRSC58_01690"/>
<accession>A0A061J938</accession>
<dbReference type="Pfam" id="PF02594">
    <property type="entry name" value="DUF167"/>
    <property type="match status" value="1"/>
</dbReference>
<dbReference type="AlphaFoldDB" id="A0A061J938"/>
<reference evidence="2 3" key="1">
    <citation type="submission" date="2013-07" db="EMBL/GenBank/DDBJ databases">
        <authorList>
            <person name="Stoco P.H."/>
            <person name="Wagner G."/>
            <person name="Gerber A."/>
            <person name="Zaha A."/>
            <person name="Thompson C."/>
            <person name="Bartholomeu D.C."/>
            <person name="Luckemeyer D.D."/>
            <person name="Bahia D."/>
            <person name="Loreto E."/>
            <person name="Prestes E.B."/>
            <person name="Lima F.M."/>
            <person name="Rodrigues-Luiz G."/>
            <person name="Vallejo G.A."/>
            <person name="Filho J.F."/>
            <person name="Monteiro K.M."/>
            <person name="Tyler K.M."/>
            <person name="de Almeida L.G."/>
            <person name="Ortiz M.F."/>
            <person name="Siervo M.A."/>
            <person name="de Moraes M.H."/>
            <person name="Cunha O.L."/>
            <person name="Mendonca-Neto R."/>
            <person name="Silva R."/>
            <person name="Teixeira S.M."/>
            <person name="Murta S.M."/>
            <person name="Sincero T.C."/>
            <person name="Mendes T.A."/>
            <person name="Urmenyi T.P."/>
            <person name="Silva V.G."/>
            <person name="da Rocha W.D."/>
            <person name="Andersson B."/>
            <person name="Romanha A.J."/>
            <person name="Steindel M."/>
            <person name="de Vasconcelos A.T."/>
            <person name="Grisard E.C."/>
        </authorList>
    </citation>
    <scope>NUCLEOTIDE SEQUENCE [LARGE SCALE GENOMIC DNA]</scope>
    <source>
        <strain evidence="2 3">SC58</strain>
    </source>
</reference>
<name>A0A061J938_TRYRA</name>
<dbReference type="EMBL" id="AUPL01001690">
    <property type="protein sequence ID" value="ESL10576.1"/>
    <property type="molecule type" value="Genomic_DNA"/>
</dbReference>
<dbReference type="InterPro" id="IPR036591">
    <property type="entry name" value="YggU-like_sf"/>
</dbReference>